<sequence length="447" mass="48637">MAILQHPMTMEIDLLITPEWIITVDSGNQVLRHHTIAVDDSRIVGIMPTSEAEKRYIPRQIVALPQQALLPGLVNAHTHVAMSLLKGLADDLPLMDWLQHHIWPAEARWADAEFVYNGAQLAIAEMIRSGTTCFNDMYFFPEAAAQAADESGIRACIGMIIIDFPTRWGSGVEEYLQKGLALHDQLQEKPLLTTAFAPHAPYTVSDEPLHKVLHLACELDVPIHMHVHETAFEVQQAQAQTGLRPLTRLEQLGLLDKHFLAVHMTQLNDEDIALLATKGVHVIHCPESNLKLASGFCPVAKLTAAGINVALGTDGNASNNDLDMLGEMRTAALIAKAVAQDASAIPATQALRMATINGAKALGLDAKIGSLEVGKSADMIAVDLGTLESSPLYDPVSHLVYCTSREQVTHTWVAGKALMINRQLTTLDSATLIAKAHCWQQKIGETS</sequence>
<dbReference type="Gene3D" id="3.20.20.140">
    <property type="entry name" value="Metal-dependent hydrolases"/>
    <property type="match status" value="1"/>
</dbReference>
<keyword evidence="3 5" id="KW-0378">Hydrolase</keyword>
<dbReference type="Proteomes" id="UP000199397">
    <property type="component" value="Unassembled WGS sequence"/>
</dbReference>
<evidence type="ECO:0000256" key="5">
    <source>
        <dbReference type="HAMAP-Rule" id="MF_01281"/>
    </source>
</evidence>
<comment type="caution">
    <text evidence="5">Lacks conserved residue(s) required for the propagation of feature annotation.</text>
</comment>
<dbReference type="GO" id="GO:0046872">
    <property type="term" value="F:metal ion binding"/>
    <property type="evidence" value="ECO:0007669"/>
    <property type="project" value="UniProtKB-KW"/>
</dbReference>
<dbReference type="InterPro" id="IPR011059">
    <property type="entry name" value="Metal-dep_hydrolase_composite"/>
</dbReference>
<dbReference type="PANTHER" id="PTHR43794">
    <property type="entry name" value="AMINOHYDROLASE SSNA-RELATED"/>
    <property type="match status" value="1"/>
</dbReference>
<feature type="binding site" evidence="5">
    <location>
        <position position="199"/>
    </location>
    <ligand>
        <name>substrate</name>
    </ligand>
</feature>
<dbReference type="AlphaFoldDB" id="A0A1H4DIJ3"/>
<evidence type="ECO:0000256" key="4">
    <source>
        <dbReference type="ARBA" id="ARBA00022833"/>
    </source>
</evidence>
<proteinExistence type="inferred from homology"/>
<dbReference type="STRING" id="525918.SAMN05660964_02241"/>
<evidence type="ECO:0000256" key="3">
    <source>
        <dbReference type="ARBA" id="ARBA00022801"/>
    </source>
</evidence>
<gene>
    <name evidence="5" type="primary">mtaD</name>
    <name evidence="7" type="ORF">SAMN05660964_02241</name>
</gene>
<dbReference type="EC" id="3.5.4.31" evidence="5"/>
<keyword evidence="8" id="KW-1185">Reference proteome</keyword>
<protein>
    <recommendedName>
        <fullName evidence="5">5-methylthioadenosine/S-adenosylhomocysteine deaminase</fullName>
        <shortName evidence="5">MTA/SAH deaminase</shortName>
        <ecNumber evidence="5">3.5.4.28</ecNumber>
        <ecNumber evidence="5">3.5.4.31</ecNumber>
    </recommendedName>
</protein>
<accession>A0A1H4DIJ3</accession>
<dbReference type="GO" id="GO:0090614">
    <property type="term" value="F:5'-methylthioadenosine deaminase activity"/>
    <property type="evidence" value="ECO:0007669"/>
    <property type="project" value="UniProtKB-UniRule"/>
</dbReference>
<feature type="domain" description="Amidohydrolase-related" evidence="6">
    <location>
        <begin position="69"/>
        <end position="417"/>
    </location>
</feature>
<dbReference type="FunFam" id="3.20.20.140:FF:000014">
    <property type="entry name" value="5-methylthioadenosine/S-adenosylhomocysteine deaminase"/>
    <property type="match status" value="1"/>
</dbReference>
<reference evidence="7 8" key="1">
    <citation type="submission" date="2016-10" db="EMBL/GenBank/DDBJ databases">
        <authorList>
            <person name="de Groot N.N."/>
        </authorList>
    </citation>
    <scope>NUCLEOTIDE SEQUENCE [LARGE SCALE GENOMIC DNA]</scope>
    <source>
        <strain evidence="7 8">DSM 21228</strain>
    </source>
</reference>
<comment type="catalytic activity">
    <reaction evidence="5">
        <text>S-methyl-5'-thioadenosine + H2O + H(+) = S-methyl-5'-thioinosine + NH4(+)</text>
        <dbReference type="Rhea" id="RHEA:25025"/>
        <dbReference type="ChEBI" id="CHEBI:15377"/>
        <dbReference type="ChEBI" id="CHEBI:15378"/>
        <dbReference type="ChEBI" id="CHEBI:17509"/>
        <dbReference type="ChEBI" id="CHEBI:28938"/>
        <dbReference type="ChEBI" id="CHEBI:48595"/>
        <dbReference type="EC" id="3.5.4.31"/>
    </reaction>
</comment>
<evidence type="ECO:0000313" key="8">
    <source>
        <dbReference type="Proteomes" id="UP000199397"/>
    </source>
</evidence>
<feature type="binding site" evidence="5">
    <location>
        <position position="226"/>
    </location>
    <ligand>
        <name>Zn(2+)</name>
        <dbReference type="ChEBI" id="CHEBI:29105"/>
    </ligand>
</feature>
<evidence type="ECO:0000313" key="7">
    <source>
        <dbReference type="EMBL" id="SEA72062.1"/>
    </source>
</evidence>
<feature type="binding site" evidence="5">
    <location>
        <position position="106"/>
    </location>
    <ligand>
        <name>substrate</name>
    </ligand>
</feature>
<feature type="binding site" evidence="5">
    <location>
        <position position="314"/>
    </location>
    <ligand>
        <name>Zn(2+)</name>
        <dbReference type="ChEBI" id="CHEBI:29105"/>
    </ligand>
</feature>
<comment type="catalytic activity">
    <reaction evidence="5">
        <text>S-adenosyl-L-homocysteine + H2O + H(+) = S-inosyl-L-homocysteine + NH4(+)</text>
        <dbReference type="Rhea" id="RHEA:20716"/>
        <dbReference type="ChEBI" id="CHEBI:15377"/>
        <dbReference type="ChEBI" id="CHEBI:15378"/>
        <dbReference type="ChEBI" id="CHEBI:28938"/>
        <dbReference type="ChEBI" id="CHEBI:57856"/>
        <dbReference type="ChEBI" id="CHEBI:57985"/>
        <dbReference type="EC" id="3.5.4.28"/>
    </reaction>
</comment>
<dbReference type="NCBIfam" id="NF006549">
    <property type="entry name" value="PRK09045.1"/>
    <property type="match status" value="1"/>
</dbReference>
<evidence type="ECO:0000256" key="1">
    <source>
        <dbReference type="ARBA" id="ARBA00006745"/>
    </source>
</evidence>
<dbReference type="PANTHER" id="PTHR43794:SF11">
    <property type="entry name" value="AMIDOHYDROLASE-RELATED DOMAIN-CONTAINING PROTEIN"/>
    <property type="match status" value="1"/>
</dbReference>
<feature type="binding site" evidence="5">
    <location>
        <position position="77"/>
    </location>
    <ligand>
        <name>Zn(2+)</name>
        <dbReference type="ChEBI" id="CHEBI:29105"/>
    </ligand>
</feature>
<dbReference type="EC" id="3.5.4.28" evidence="5"/>
<feature type="binding site" evidence="5">
    <location>
        <position position="79"/>
    </location>
    <ligand>
        <name>Zn(2+)</name>
        <dbReference type="ChEBI" id="CHEBI:29105"/>
    </ligand>
</feature>
<dbReference type="InterPro" id="IPR023512">
    <property type="entry name" value="Deaminase_MtaD/DadD"/>
</dbReference>
<dbReference type="InterPro" id="IPR006680">
    <property type="entry name" value="Amidohydro-rel"/>
</dbReference>
<dbReference type="GO" id="GO:0050270">
    <property type="term" value="F:S-adenosylhomocysteine deaminase activity"/>
    <property type="evidence" value="ECO:0007669"/>
    <property type="project" value="UniProtKB-UniRule"/>
</dbReference>
<dbReference type="CDD" id="cd01298">
    <property type="entry name" value="ATZ_TRZ_like"/>
    <property type="match status" value="1"/>
</dbReference>
<dbReference type="Gene3D" id="2.30.40.10">
    <property type="entry name" value="Urease, subunit C, domain 1"/>
    <property type="match status" value="1"/>
</dbReference>
<name>A0A1H4DIJ3_9GAMM</name>
<evidence type="ECO:0000256" key="2">
    <source>
        <dbReference type="ARBA" id="ARBA00022723"/>
    </source>
</evidence>
<feature type="binding site" evidence="5">
    <location>
        <position position="314"/>
    </location>
    <ligand>
        <name>substrate</name>
    </ligand>
</feature>
<evidence type="ECO:0000259" key="6">
    <source>
        <dbReference type="Pfam" id="PF01979"/>
    </source>
</evidence>
<keyword evidence="2 5" id="KW-0479">Metal-binding</keyword>
<dbReference type="SUPFAM" id="SSF51338">
    <property type="entry name" value="Composite domain of metallo-dependent hydrolases"/>
    <property type="match status" value="1"/>
</dbReference>
<keyword evidence="4 5" id="KW-0862">Zinc</keyword>
<dbReference type="SUPFAM" id="SSF51556">
    <property type="entry name" value="Metallo-dependent hydrolases"/>
    <property type="match status" value="1"/>
</dbReference>
<dbReference type="HAMAP" id="MF_01281">
    <property type="entry name" value="MTA_SAH_deamin"/>
    <property type="match status" value="1"/>
</dbReference>
<dbReference type="InterPro" id="IPR032466">
    <property type="entry name" value="Metal_Hydrolase"/>
</dbReference>
<comment type="similarity">
    <text evidence="1">Belongs to the metallo-dependent hydrolases superfamily. ATZ/TRZ family.</text>
</comment>
<comment type="function">
    <text evidence="5">Catalyzes the deamination of 5-methylthioadenosine and S-adenosyl-L-homocysteine into 5-methylthioinosine and S-inosyl-L-homocysteine, respectively. Is also able to deaminate adenosine.</text>
</comment>
<dbReference type="Pfam" id="PF01979">
    <property type="entry name" value="Amidohydro_1"/>
    <property type="match status" value="1"/>
</dbReference>
<dbReference type="InterPro" id="IPR050287">
    <property type="entry name" value="MTA/SAH_deaminase"/>
</dbReference>
<feature type="binding site" evidence="5">
    <location>
        <position position="229"/>
    </location>
    <ligand>
        <name>substrate</name>
    </ligand>
</feature>
<organism evidence="7 8">
    <name type="scientific">Thiothrix caldifontis</name>
    <dbReference type="NCBI Taxonomy" id="525918"/>
    <lineage>
        <taxon>Bacteria</taxon>
        <taxon>Pseudomonadati</taxon>
        <taxon>Pseudomonadota</taxon>
        <taxon>Gammaproteobacteria</taxon>
        <taxon>Thiotrichales</taxon>
        <taxon>Thiotrichaceae</taxon>
        <taxon>Thiothrix</taxon>
    </lineage>
</organism>
<comment type="similarity">
    <text evidence="5">Belongs to the metallo-dependent hydrolases superfamily. MTA/SAH deaminase family.</text>
</comment>
<dbReference type="EMBL" id="FNQP01000012">
    <property type="protein sequence ID" value="SEA72062.1"/>
    <property type="molecule type" value="Genomic_DNA"/>
</dbReference>
<comment type="cofactor">
    <cofactor evidence="5">
        <name>Zn(2+)</name>
        <dbReference type="ChEBI" id="CHEBI:29105"/>
    </cofactor>
    <text evidence="5">Binds 1 zinc ion per subunit.</text>
</comment>